<dbReference type="InterPro" id="IPR012677">
    <property type="entry name" value="Nucleotide-bd_a/b_plait_sf"/>
</dbReference>
<dbReference type="Gene3D" id="3.30.70.330">
    <property type="match status" value="1"/>
</dbReference>
<name>A0ABC8SGI1_9AQUA</name>
<dbReference type="InterPro" id="IPR000504">
    <property type="entry name" value="RRM_dom"/>
</dbReference>
<evidence type="ECO:0000256" key="1">
    <source>
        <dbReference type="PROSITE-ProRule" id="PRU00176"/>
    </source>
</evidence>
<sequence>MVTSIDLHHHFHALGVGTIEDVRIQRDKGFGFVRYSNHAEAARAIQMGNAQILYGKPIKCSWGSKPTPPGTSSTPLPLPVATHMPGFSAADLAAYERQLALSKMGGAQAMMHLQGQRMGAAQAFYDGGYTSIATSQPPMYY</sequence>
<dbReference type="GO" id="GO:0003723">
    <property type="term" value="F:RNA binding"/>
    <property type="evidence" value="ECO:0007669"/>
    <property type="project" value="UniProtKB-UniRule"/>
</dbReference>
<evidence type="ECO:0000313" key="3">
    <source>
        <dbReference type="EMBL" id="CAK9155186.1"/>
    </source>
</evidence>
<organism evidence="3 4">
    <name type="scientific">Ilex paraguariensis</name>
    <name type="common">yerba mate</name>
    <dbReference type="NCBI Taxonomy" id="185542"/>
    <lineage>
        <taxon>Eukaryota</taxon>
        <taxon>Viridiplantae</taxon>
        <taxon>Streptophyta</taxon>
        <taxon>Embryophyta</taxon>
        <taxon>Tracheophyta</taxon>
        <taxon>Spermatophyta</taxon>
        <taxon>Magnoliopsida</taxon>
        <taxon>eudicotyledons</taxon>
        <taxon>Gunneridae</taxon>
        <taxon>Pentapetalae</taxon>
        <taxon>asterids</taxon>
        <taxon>campanulids</taxon>
        <taxon>Aquifoliales</taxon>
        <taxon>Aquifoliaceae</taxon>
        <taxon>Ilex</taxon>
    </lineage>
</organism>
<reference evidence="3 4" key="1">
    <citation type="submission" date="2024-02" db="EMBL/GenBank/DDBJ databases">
        <authorList>
            <person name="Vignale AGUSTIN F."/>
            <person name="Sosa J E."/>
            <person name="Modenutti C."/>
        </authorList>
    </citation>
    <scope>NUCLEOTIDE SEQUENCE [LARGE SCALE GENOMIC DNA]</scope>
</reference>
<keyword evidence="4" id="KW-1185">Reference proteome</keyword>
<comment type="caution">
    <text evidence="3">The sequence shown here is derived from an EMBL/GenBank/DDBJ whole genome shotgun (WGS) entry which is preliminary data.</text>
</comment>
<dbReference type="Pfam" id="PF00076">
    <property type="entry name" value="RRM_1"/>
    <property type="match status" value="1"/>
</dbReference>
<evidence type="ECO:0000313" key="4">
    <source>
        <dbReference type="Proteomes" id="UP001642360"/>
    </source>
</evidence>
<accession>A0ABC8SGI1</accession>
<keyword evidence="1" id="KW-0694">RNA-binding</keyword>
<dbReference type="EMBL" id="CAUOFW020002647">
    <property type="protein sequence ID" value="CAK9155186.1"/>
    <property type="molecule type" value="Genomic_DNA"/>
</dbReference>
<dbReference type="InterPro" id="IPR035979">
    <property type="entry name" value="RBD_domain_sf"/>
</dbReference>
<gene>
    <name evidence="3" type="ORF">ILEXP_LOCUS23577</name>
</gene>
<dbReference type="PROSITE" id="PS50102">
    <property type="entry name" value="RRM"/>
    <property type="match status" value="1"/>
</dbReference>
<evidence type="ECO:0000259" key="2">
    <source>
        <dbReference type="PROSITE" id="PS50102"/>
    </source>
</evidence>
<feature type="domain" description="RRM" evidence="2">
    <location>
        <begin position="1"/>
        <end position="65"/>
    </location>
</feature>
<dbReference type="Proteomes" id="UP001642360">
    <property type="component" value="Unassembled WGS sequence"/>
</dbReference>
<proteinExistence type="predicted"/>
<protein>
    <recommendedName>
        <fullName evidence="2">RRM domain-containing protein</fullName>
    </recommendedName>
</protein>
<dbReference type="AlphaFoldDB" id="A0ABC8SGI1"/>
<dbReference type="SUPFAM" id="SSF54928">
    <property type="entry name" value="RNA-binding domain, RBD"/>
    <property type="match status" value="1"/>
</dbReference>
<dbReference type="SMART" id="SM00360">
    <property type="entry name" value="RRM"/>
    <property type="match status" value="1"/>
</dbReference>